<dbReference type="OrthoDB" id="448280at2759"/>
<feature type="compositionally biased region" description="Basic and acidic residues" evidence="5">
    <location>
        <begin position="131"/>
        <end position="142"/>
    </location>
</feature>
<sequence>MSSSSLEFLHTTSRQLCDDGCLRSWKIGFAAILLVEGLLFAHIVYFLKRASTSSTRLFNVALRLGNALSAGIFLATGLLHILPEASALLDRGESHHEEESHRLQTAARRVLSALVREEDEHEDEHEDDDHHEEHEEHEGEDAHHQFPWSYLVTGISFYVLFFIEQVLLPKFGPSDHQHSHSTVHSAPSDIEENKSEAPARSAKGFASAEFIQGVVQVIAISAHSLFESMALGLASSFNSMLNIFIATVSHRWATSAALAFKLVKHLHYFPFLVLMTAFSVAVPAGIAIGAALSSLSTEVQGVLFSVSAGAFIYIGVFEVMAEEYVKHRDWKLRKFLCTVLGAAIITVITVVLHVTGVHG</sequence>
<feature type="region of interest" description="Disordered" evidence="5">
    <location>
        <begin position="117"/>
        <end position="142"/>
    </location>
</feature>
<evidence type="ECO:0000313" key="7">
    <source>
        <dbReference type="EMBL" id="PXF47609.1"/>
    </source>
</evidence>
<evidence type="ECO:0000256" key="4">
    <source>
        <dbReference type="ARBA" id="ARBA00023136"/>
    </source>
</evidence>
<feature type="compositionally biased region" description="Acidic residues" evidence="5">
    <location>
        <begin position="117"/>
        <end position="130"/>
    </location>
</feature>
<keyword evidence="4 6" id="KW-0472">Membrane</keyword>
<dbReference type="GO" id="GO:0005886">
    <property type="term" value="C:plasma membrane"/>
    <property type="evidence" value="ECO:0007669"/>
    <property type="project" value="TreeGrafter"/>
</dbReference>
<evidence type="ECO:0000256" key="5">
    <source>
        <dbReference type="SAM" id="MobiDB-lite"/>
    </source>
</evidence>
<keyword evidence="8" id="KW-1185">Reference proteome</keyword>
<feature type="region of interest" description="Disordered" evidence="5">
    <location>
        <begin position="177"/>
        <end position="198"/>
    </location>
</feature>
<feature type="transmembrane region" description="Helical" evidence="6">
    <location>
        <begin position="332"/>
        <end position="354"/>
    </location>
</feature>
<keyword evidence="2 6" id="KW-0812">Transmembrane</keyword>
<comment type="caution">
    <text evidence="7">The sequence shown here is derived from an EMBL/GenBank/DDBJ whole genome shotgun (WGS) entry which is preliminary data.</text>
</comment>
<dbReference type="PANTHER" id="PTHR11040:SF140">
    <property type="entry name" value="ZRT (ZRT), IRT- (IRT-) LIKE PROTEIN TRANSPORTER"/>
    <property type="match status" value="1"/>
</dbReference>
<keyword evidence="3 6" id="KW-1133">Transmembrane helix</keyword>
<dbReference type="Pfam" id="PF02535">
    <property type="entry name" value="Zip"/>
    <property type="match status" value="1"/>
</dbReference>
<evidence type="ECO:0000313" key="8">
    <source>
        <dbReference type="Proteomes" id="UP000247409"/>
    </source>
</evidence>
<dbReference type="GO" id="GO:0005385">
    <property type="term" value="F:zinc ion transmembrane transporter activity"/>
    <property type="evidence" value="ECO:0007669"/>
    <property type="project" value="TreeGrafter"/>
</dbReference>
<evidence type="ECO:0000256" key="3">
    <source>
        <dbReference type="ARBA" id="ARBA00022989"/>
    </source>
</evidence>
<accession>A0A2V3IZT6</accession>
<protein>
    <submittedName>
        <fullName evidence="7">Zinc transporter ZIP3</fullName>
    </submittedName>
</protein>
<feature type="transmembrane region" description="Helical" evidence="6">
    <location>
        <begin position="272"/>
        <end position="295"/>
    </location>
</feature>
<dbReference type="Proteomes" id="UP000247409">
    <property type="component" value="Unassembled WGS sequence"/>
</dbReference>
<feature type="transmembrane region" description="Helical" evidence="6">
    <location>
        <begin position="148"/>
        <end position="168"/>
    </location>
</feature>
<proteinExistence type="predicted"/>
<feature type="transmembrane region" description="Helical" evidence="6">
    <location>
        <begin position="27"/>
        <end position="48"/>
    </location>
</feature>
<name>A0A2V3IZT6_9FLOR</name>
<comment type="subcellular location">
    <subcellularLocation>
        <location evidence="1">Membrane</location>
        <topology evidence="1">Multi-pass membrane protein</topology>
    </subcellularLocation>
</comment>
<reference evidence="7 8" key="1">
    <citation type="journal article" date="2018" name="Mol. Biol. Evol.">
        <title>Analysis of the draft genome of the red seaweed Gracilariopsis chorda provides insights into genome size evolution in Rhodophyta.</title>
        <authorList>
            <person name="Lee J."/>
            <person name="Yang E.C."/>
            <person name="Graf L."/>
            <person name="Yang J.H."/>
            <person name="Qiu H."/>
            <person name="Zel Zion U."/>
            <person name="Chan C.X."/>
            <person name="Stephens T.G."/>
            <person name="Weber A.P.M."/>
            <person name="Boo G.H."/>
            <person name="Boo S.M."/>
            <person name="Kim K.M."/>
            <person name="Shin Y."/>
            <person name="Jung M."/>
            <person name="Lee S.J."/>
            <person name="Yim H.S."/>
            <person name="Lee J.H."/>
            <person name="Bhattacharya D."/>
            <person name="Yoon H.S."/>
        </authorList>
    </citation>
    <scope>NUCLEOTIDE SEQUENCE [LARGE SCALE GENOMIC DNA]</scope>
    <source>
        <strain evidence="7 8">SKKU-2015</strain>
        <tissue evidence="7">Whole body</tissue>
    </source>
</reference>
<dbReference type="PANTHER" id="PTHR11040">
    <property type="entry name" value="ZINC/IRON TRANSPORTER"/>
    <property type="match status" value="1"/>
</dbReference>
<organism evidence="7 8">
    <name type="scientific">Gracilariopsis chorda</name>
    <dbReference type="NCBI Taxonomy" id="448386"/>
    <lineage>
        <taxon>Eukaryota</taxon>
        <taxon>Rhodophyta</taxon>
        <taxon>Florideophyceae</taxon>
        <taxon>Rhodymeniophycidae</taxon>
        <taxon>Gracilariales</taxon>
        <taxon>Gracilariaceae</taxon>
        <taxon>Gracilariopsis</taxon>
    </lineage>
</organism>
<evidence type="ECO:0000256" key="2">
    <source>
        <dbReference type="ARBA" id="ARBA00022692"/>
    </source>
</evidence>
<dbReference type="AlphaFoldDB" id="A0A2V3IZT6"/>
<evidence type="ECO:0000256" key="6">
    <source>
        <dbReference type="SAM" id="Phobius"/>
    </source>
</evidence>
<evidence type="ECO:0000256" key="1">
    <source>
        <dbReference type="ARBA" id="ARBA00004141"/>
    </source>
</evidence>
<dbReference type="STRING" id="448386.A0A2V3IZT6"/>
<dbReference type="InterPro" id="IPR003689">
    <property type="entry name" value="ZIP"/>
</dbReference>
<gene>
    <name evidence="7" type="ORF">BWQ96_02588</name>
</gene>
<feature type="transmembrane region" description="Helical" evidence="6">
    <location>
        <begin position="60"/>
        <end position="82"/>
    </location>
</feature>
<dbReference type="EMBL" id="NBIV01000022">
    <property type="protein sequence ID" value="PXF47609.1"/>
    <property type="molecule type" value="Genomic_DNA"/>
</dbReference>
<feature type="transmembrane region" description="Helical" evidence="6">
    <location>
        <begin position="301"/>
        <end position="320"/>
    </location>
</feature>